<comment type="function">
    <text evidence="9 11">IGPS catalyzes the conversion of PRFAR and glutamine to IGP, AICAR and glutamate. The HisF subunit catalyzes the cyclization activity that produces IGP and AICAR from PRFAR using the ammonia provided by the HisH subunit.</text>
</comment>
<organism evidence="13 14">
    <name type="scientific">Castellaniella defragrans</name>
    <name type="common">Alcaligenes defragrans</name>
    <dbReference type="NCBI Taxonomy" id="75697"/>
    <lineage>
        <taxon>Bacteria</taxon>
        <taxon>Pseudomonadati</taxon>
        <taxon>Pseudomonadota</taxon>
        <taxon>Betaproteobacteria</taxon>
        <taxon>Burkholderiales</taxon>
        <taxon>Alcaligenaceae</taxon>
        <taxon>Castellaniella</taxon>
    </lineage>
</organism>
<comment type="subunit">
    <text evidence="4 11">Heterodimer of HisH and HisF.</text>
</comment>
<feature type="active site" evidence="11">
    <location>
        <position position="149"/>
    </location>
</feature>
<dbReference type="Proteomes" id="UP000541136">
    <property type="component" value="Unassembled WGS sequence"/>
</dbReference>
<dbReference type="InterPro" id="IPR013785">
    <property type="entry name" value="Aldolase_TIM"/>
</dbReference>
<dbReference type="UniPathway" id="UPA00031">
    <property type="reaction ID" value="UER00010"/>
</dbReference>
<dbReference type="RefSeq" id="WP_151024751.1">
    <property type="nucleotide sequence ID" value="NZ_JACHIB010000011.1"/>
</dbReference>
<reference evidence="13 14" key="1">
    <citation type="submission" date="2020-08" db="EMBL/GenBank/DDBJ databases">
        <title>Genomic Encyclopedia of Type Strains, Phase IV (KMG-IV): sequencing the most valuable type-strain genomes for metagenomic binning, comparative biology and taxonomic classification.</title>
        <authorList>
            <person name="Goeker M."/>
        </authorList>
    </citation>
    <scope>NUCLEOTIDE SEQUENCE [LARGE SCALE GENOMIC DNA]</scope>
    <source>
        <strain evidence="13 14">DSM 12141</strain>
    </source>
</reference>
<evidence type="ECO:0000256" key="7">
    <source>
        <dbReference type="ARBA" id="ARBA00023102"/>
    </source>
</evidence>
<dbReference type="GO" id="GO:0005737">
    <property type="term" value="C:cytoplasm"/>
    <property type="evidence" value="ECO:0007669"/>
    <property type="project" value="UniProtKB-SubCell"/>
</dbReference>
<feature type="active site" evidence="11">
    <location>
        <position position="30"/>
    </location>
</feature>
<keyword evidence="5 11" id="KW-0963">Cytoplasm</keyword>
<dbReference type="PANTHER" id="PTHR21235:SF2">
    <property type="entry name" value="IMIDAZOLE GLYCEROL PHOSPHATE SYNTHASE HISHF"/>
    <property type="match status" value="1"/>
</dbReference>
<gene>
    <name evidence="11" type="primary">hisF</name>
    <name evidence="13" type="ORF">HNR28_002080</name>
</gene>
<evidence type="ECO:0000256" key="3">
    <source>
        <dbReference type="ARBA" id="ARBA00009667"/>
    </source>
</evidence>
<comment type="catalytic activity">
    <reaction evidence="10 11">
        <text>5-[(5-phospho-1-deoxy-D-ribulos-1-ylimino)methylamino]-1-(5-phospho-beta-D-ribosyl)imidazole-4-carboxamide + L-glutamine = D-erythro-1-(imidazol-4-yl)glycerol 3-phosphate + 5-amino-1-(5-phospho-beta-D-ribosyl)imidazole-4-carboxamide + L-glutamate + H(+)</text>
        <dbReference type="Rhea" id="RHEA:24793"/>
        <dbReference type="ChEBI" id="CHEBI:15378"/>
        <dbReference type="ChEBI" id="CHEBI:29985"/>
        <dbReference type="ChEBI" id="CHEBI:58278"/>
        <dbReference type="ChEBI" id="CHEBI:58359"/>
        <dbReference type="ChEBI" id="CHEBI:58475"/>
        <dbReference type="ChEBI" id="CHEBI:58525"/>
        <dbReference type="EC" id="4.3.2.10"/>
    </reaction>
</comment>
<evidence type="ECO:0000256" key="8">
    <source>
        <dbReference type="ARBA" id="ARBA00023239"/>
    </source>
</evidence>
<dbReference type="EMBL" id="JACHIB010000011">
    <property type="protein sequence ID" value="MBB6084035.1"/>
    <property type="molecule type" value="Genomic_DNA"/>
</dbReference>
<comment type="subcellular location">
    <subcellularLocation>
        <location evidence="1 11">Cytoplasm</location>
    </subcellularLocation>
</comment>
<evidence type="ECO:0000313" key="14">
    <source>
        <dbReference type="Proteomes" id="UP000541136"/>
    </source>
</evidence>
<evidence type="ECO:0000256" key="1">
    <source>
        <dbReference type="ARBA" id="ARBA00004496"/>
    </source>
</evidence>
<dbReference type="InterPro" id="IPR011060">
    <property type="entry name" value="RibuloseP-bd_barrel"/>
</dbReference>
<dbReference type="CDD" id="cd04731">
    <property type="entry name" value="HisF"/>
    <property type="match status" value="1"/>
</dbReference>
<keyword evidence="8 11" id="KW-0456">Lyase</keyword>
<evidence type="ECO:0000256" key="10">
    <source>
        <dbReference type="ARBA" id="ARBA00047838"/>
    </source>
</evidence>
<keyword evidence="7 11" id="KW-0368">Histidine biosynthesis</keyword>
<sequence length="283" mass="29387">MNATASPAAPAAADRPGYSGLCRRIIPCLDVNAGRVVKGVNFVNLTDAGDPVEIARRYDEQGADELTFLDITATSDDRGLILPIIEAVARQVFIPLTVGGGVRQVADVQRLLDAGADKVSINSAAVARPELVAEAARHHGSQCIVVALDARRVSGADEPPRWEIFTHGGRRATGLDAVQWARRMADLGAGELLLTSMDRDGTKSGFDLELTRTVSDAVPVPVIASGGVGTLQHLADGVTLGHASAVLAASIFHFGQHTLAEAKAFLAAQGIPVRAAAAAQAPA</sequence>
<dbReference type="FunFam" id="3.20.20.70:FF:000006">
    <property type="entry name" value="Imidazole glycerol phosphate synthase subunit HisF"/>
    <property type="match status" value="1"/>
</dbReference>
<keyword evidence="6 11" id="KW-0028">Amino-acid biosynthesis</keyword>
<dbReference type="HAMAP" id="MF_01013">
    <property type="entry name" value="HisF"/>
    <property type="match status" value="1"/>
</dbReference>
<accession>A0A7W9WPP1</accession>
<evidence type="ECO:0000256" key="12">
    <source>
        <dbReference type="RuleBase" id="RU003657"/>
    </source>
</evidence>
<dbReference type="InterPro" id="IPR050064">
    <property type="entry name" value="IGPS_HisA/HisF"/>
</dbReference>
<proteinExistence type="inferred from homology"/>
<evidence type="ECO:0000256" key="4">
    <source>
        <dbReference type="ARBA" id="ARBA00011152"/>
    </source>
</evidence>
<evidence type="ECO:0000256" key="6">
    <source>
        <dbReference type="ARBA" id="ARBA00022605"/>
    </source>
</evidence>
<protein>
    <recommendedName>
        <fullName evidence="11">Imidazole glycerol phosphate synthase subunit HisF</fullName>
        <ecNumber evidence="11">4.3.2.10</ecNumber>
    </recommendedName>
    <alternativeName>
        <fullName evidence="11">IGP synthase cyclase subunit</fullName>
    </alternativeName>
    <alternativeName>
        <fullName evidence="11">IGP synthase subunit HisF</fullName>
    </alternativeName>
    <alternativeName>
        <fullName evidence="11">ImGP synthase subunit HisF</fullName>
        <shortName evidence="11">IGPS subunit HisF</shortName>
    </alternativeName>
</protein>
<dbReference type="GO" id="GO:0000105">
    <property type="term" value="P:L-histidine biosynthetic process"/>
    <property type="evidence" value="ECO:0007669"/>
    <property type="project" value="UniProtKB-UniRule"/>
</dbReference>
<name>A0A7W9WPP1_CASDE</name>
<comment type="caution">
    <text evidence="13">The sequence shown here is derived from an EMBL/GenBank/DDBJ whole genome shotgun (WGS) entry which is preliminary data.</text>
</comment>
<dbReference type="GO" id="GO:0016829">
    <property type="term" value="F:lyase activity"/>
    <property type="evidence" value="ECO:0007669"/>
    <property type="project" value="UniProtKB-KW"/>
</dbReference>
<dbReference type="Gene3D" id="3.20.20.70">
    <property type="entry name" value="Aldolase class I"/>
    <property type="match status" value="1"/>
</dbReference>
<dbReference type="AlphaFoldDB" id="A0A7W9WPP1"/>
<evidence type="ECO:0000256" key="2">
    <source>
        <dbReference type="ARBA" id="ARBA00005091"/>
    </source>
</evidence>
<comment type="similarity">
    <text evidence="3 11 12">Belongs to the HisA/HisF family.</text>
</comment>
<dbReference type="InterPro" id="IPR006062">
    <property type="entry name" value="His_biosynth"/>
</dbReference>
<evidence type="ECO:0000256" key="11">
    <source>
        <dbReference type="HAMAP-Rule" id="MF_01013"/>
    </source>
</evidence>
<dbReference type="Pfam" id="PF00977">
    <property type="entry name" value="His_biosynth"/>
    <property type="match status" value="1"/>
</dbReference>
<dbReference type="EC" id="4.3.2.10" evidence="11"/>
<dbReference type="SUPFAM" id="SSF51366">
    <property type="entry name" value="Ribulose-phoshate binding barrel"/>
    <property type="match status" value="1"/>
</dbReference>
<dbReference type="InterPro" id="IPR004651">
    <property type="entry name" value="HisF"/>
</dbReference>
<dbReference type="NCBIfam" id="TIGR00735">
    <property type="entry name" value="hisF"/>
    <property type="match status" value="1"/>
</dbReference>
<dbReference type="PANTHER" id="PTHR21235">
    <property type="entry name" value="IMIDAZOLE GLYCEROL PHOSPHATE SYNTHASE SUBUNIT HISF/H IGP SYNTHASE SUBUNIT HISF/H"/>
    <property type="match status" value="1"/>
</dbReference>
<evidence type="ECO:0000313" key="13">
    <source>
        <dbReference type="EMBL" id="MBB6084035.1"/>
    </source>
</evidence>
<evidence type="ECO:0000256" key="9">
    <source>
        <dbReference type="ARBA" id="ARBA00025475"/>
    </source>
</evidence>
<comment type="pathway">
    <text evidence="2 11">Amino-acid biosynthesis; L-histidine biosynthesis; L-histidine from 5-phospho-alpha-D-ribose 1-diphosphate: step 5/9.</text>
</comment>
<evidence type="ECO:0000256" key="5">
    <source>
        <dbReference type="ARBA" id="ARBA00022490"/>
    </source>
</evidence>
<dbReference type="GO" id="GO:0000107">
    <property type="term" value="F:imidazoleglycerol-phosphate synthase activity"/>
    <property type="evidence" value="ECO:0007669"/>
    <property type="project" value="UniProtKB-UniRule"/>
</dbReference>